<feature type="transmembrane region" description="Helical" evidence="8">
    <location>
        <begin position="445"/>
        <end position="461"/>
    </location>
</feature>
<evidence type="ECO:0000256" key="2">
    <source>
        <dbReference type="ARBA" id="ARBA00007467"/>
    </source>
</evidence>
<evidence type="ECO:0000256" key="5">
    <source>
        <dbReference type="ARBA" id="ARBA00022989"/>
    </source>
</evidence>
<keyword evidence="6 8" id="KW-0472">Membrane</keyword>
<gene>
    <name evidence="9" type="ORF">CAMP_LOCUS7555</name>
</gene>
<feature type="transmembrane region" description="Helical" evidence="8">
    <location>
        <begin position="306"/>
        <end position="329"/>
    </location>
</feature>
<dbReference type="GO" id="GO:0012505">
    <property type="term" value="C:endomembrane system"/>
    <property type="evidence" value="ECO:0007669"/>
    <property type="project" value="UniProtKB-SubCell"/>
</dbReference>
<sequence length="639" mass="72190">MVEFKNIRNLLSFWIFGLCNNFGYVMMLSAAQDILTKGETGNEKQEENDVCLNSTETRFCNEVSTGVVLLCNIFPGLIIKLLAPFFIHKIPYGTRHFIVCLSTIFAFLITTFSGNVILSLVGVLLTSFASGLGENTFLSMASHYSPASISSWSSGTGAAGIIGAFVYASLTDPHIFAVSPTDTMLIALIVPIVFALTYYFLLVIPATIRGRILIRKPRSFILTNNEDRKSEDQNFPNKFQIIRQLLIYIIPIALVYYAEYLINQGLVELSVFTCDSGFGTSPKSQYRWYQVLYQVGVFISRSSSDIIQLGLVMITLLPVLQFINVAIFLGNALHPFIPNFGIACFLVFFEGLIGGASYVNSFRHIHQNVDSNIREFALGTCSVADGIGILLAAFSAIPVHNSIYRLGENRKMSETLSKLLTITAGTLYPAYRSYKAVRTKDTREYVKWMMYWIVFAIYSFLENILDLMFAFWFPFYFQLKIIFIFWLLSPWTKGASILYRKWVHPTLNRHEKDIDALLESAKSESYNQLVSFGSKSLVYAKDIVAEAAVRGQQQLVNQLQRSYSANDVGSDRESSVRKRVNIDNEIEELDETSDHELVNSEEVPARKRKTRSRSRSKTIEGGENVYASSTIPRRTSRRY</sequence>
<dbReference type="GO" id="GO:0007040">
    <property type="term" value="P:lysosome organization"/>
    <property type="evidence" value="ECO:0007669"/>
    <property type="project" value="TreeGrafter"/>
</dbReference>
<reference evidence="9" key="1">
    <citation type="submission" date="2022-11" db="EMBL/GenBank/DDBJ databases">
        <authorList>
            <person name="Kikuchi T."/>
        </authorList>
    </citation>
    <scope>NUCLEOTIDE SEQUENCE</scope>
    <source>
        <strain evidence="9">PS1010</strain>
    </source>
</reference>
<dbReference type="EMBL" id="CANHGI010000003">
    <property type="protein sequence ID" value="CAI5444918.1"/>
    <property type="molecule type" value="Genomic_DNA"/>
</dbReference>
<dbReference type="GO" id="GO:0016020">
    <property type="term" value="C:membrane"/>
    <property type="evidence" value="ECO:0007669"/>
    <property type="project" value="InterPro"/>
</dbReference>
<dbReference type="GO" id="GO:0051453">
    <property type="term" value="P:regulation of intracellular pH"/>
    <property type="evidence" value="ECO:0007669"/>
    <property type="project" value="TreeGrafter"/>
</dbReference>
<keyword evidence="3" id="KW-0813">Transport</keyword>
<protein>
    <recommendedName>
        <fullName evidence="11">Battenin</fullName>
    </recommendedName>
</protein>
<dbReference type="Gene3D" id="1.20.1250.20">
    <property type="entry name" value="MFS general substrate transporter like domains"/>
    <property type="match status" value="1"/>
</dbReference>
<evidence type="ECO:0000256" key="6">
    <source>
        <dbReference type="ARBA" id="ARBA00023136"/>
    </source>
</evidence>
<accession>A0A9P1IHE3</accession>
<comment type="subcellular location">
    <subcellularLocation>
        <location evidence="1">Endomembrane system</location>
        <topology evidence="1">Multi-pass membrane protein</topology>
    </subcellularLocation>
</comment>
<feature type="transmembrane region" description="Helical" evidence="8">
    <location>
        <begin position="67"/>
        <end position="87"/>
    </location>
</feature>
<evidence type="ECO:0000256" key="7">
    <source>
        <dbReference type="SAM" id="MobiDB-lite"/>
    </source>
</evidence>
<dbReference type="OrthoDB" id="10009287at2759"/>
<feature type="transmembrane region" description="Helical" evidence="8">
    <location>
        <begin position="12"/>
        <end position="31"/>
    </location>
</feature>
<dbReference type="GO" id="GO:0005764">
    <property type="term" value="C:lysosome"/>
    <property type="evidence" value="ECO:0007669"/>
    <property type="project" value="TreeGrafter"/>
</dbReference>
<feature type="region of interest" description="Disordered" evidence="7">
    <location>
        <begin position="595"/>
        <end position="639"/>
    </location>
</feature>
<dbReference type="InterPro" id="IPR004345">
    <property type="entry name" value="TB2_DP1_HVA22"/>
</dbReference>
<dbReference type="SUPFAM" id="SSF103473">
    <property type="entry name" value="MFS general substrate transporter"/>
    <property type="match status" value="2"/>
</dbReference>
<dbReference type="InterPro" id="IPR003492">
    <property type="entry name" value="Battenin_disease_Cln3"/>
</dbReference>
<feature type="transmembrane region" description="Helical" evidence="8">
    <location>
        <begin position="467"/>
        <end position="488"/>
    </location>
</feature>
<comment type="similarity">
    <text evidence="2">Belongs to the battenin family.</text>
</comment>
<dbReference type="Pfam" id="PF03134">
    <property type="entry name" value="TB2_DP1_HVA22"/>
    <property type="match status" value="1"/>
</dbReference>
<evidence type="ECO:0000313" key="9">
    <source>
        <dbReference type="EMBL" id="CAI5444918.1"/>
    </source>
</evidence>
<evidence type="ECO:0000256" key="1">
    <source>
        <dbReference type="ARBA" id="ARBA00004127"/>
    </source>
</evidence>
<feature type="transmembrane region" description="Helical" evidence="8">
    <location>
        <begin position="336"/>
        <end position="356"/>
    </location>
</feature>
<name>A0A9P1IHE3_9PELO</name>
<proteinExistence type="inferred from homology"/>
<dbReference type="Proteomes" id="UP001152747">
    <property type="component" value="Unassembled WGS sequence"/>
</dbReference>
<evidence type="ECO:0000256" key="3">
    <source>
        <dbReference type="ARBA" id="ARBA00022448"/>
    </source>
</evidence>
<dbReference type="PANTHER" id="PTHR10981">
    <property type="entry name" value="BATTENIN"/>
    <property type="match status" value="1"/>
</dbReference>
<evidence type="ECO:0008006" key="11">
    <source>
        <dbReference type="Google" id="ProtNLM"/>
    </source>
</evidence>
<comment type="caution">
    <text evidence="9">The sequence shown here is derived from an EMBL/GenBank/DDBJ whole genome shotgun (WGS) entry which is preliminary data.</text>
</comment>
<feature type="transmembrane region" description="Helical" evidence="8">
    <location>
        <begin position="376"/>
        <end position="397"/>
    </location>
</feature>
<evidence type="ECO:0000256" key="4">
    <source>
        <dbReference type="ARBA" id="ARBA00022692"/>
    </source>
</evidence>
<keyword evidence="5 8" id="KW-1133">Transmembrane helix</keyword>
<dbReference type="Pfam" id="PF02487">
    <property type="entry name" value="CLN3"/>
    <property type="match status" value="1"/>
</dbReference>
<feature type="compositionally biased region" description="Basic residues" evidence="7">
    <location>
        <begin position="606"/>
        <end position="616"/>
    </location>
</feature>
<feature type="transmembrane region" description="Helical" evidence="8">
    <location>
        <begin position="245"/>
        <end position="262"/>
    </location>
</feature>
<evidence type="ECO:0000313" key="10">
    <source>
        <dbReference type="Proteomes" id="UP001152747"/>
    </source>
</evidence>
<evidence type="ECO:0000256" key="8">
    <source>
        <dbReference type="SAM" id="Phobius"/>
    </source>
</evidence>
<feature type="transmembrane region" description="Helical" evidence="8">
    <location>
        <begin position="184"/>
        <end position="208"/>
    </location>
</feature>
<organism evidence="9 10">
    <name type="scientific">Caenorhabditis angaria</name>
    <dbReference type="NCBI Taxonomy" id="860376"/>
    <lineage>
        <taxon>Eukaryota</taxon>
        <taxon>Metazoa</taxon>
        <taxon>Ecdysozoa</taxon>
        <taxon>Nematoda</taxon>
        <taxon>Chromadorea</taxon>
        <taxon>Rhabditida</taxon>
        <taxon>Rhabditina</taxon>
        <taxon>Rhabditomorpha</taxon>
        <taxon>Rhabditoidea</taxon>
        <taxon>Rhabditidae</taxon>
        <taxon>Peloderinae</taxon>
        <taxon>Caenorhabditis</taxon>
    </lineage>
</organism>
<feature type="transmembrane region" description="Helical" evidence="8">
    <location>
        <begin position="99"/>
        <end position="125"/>
    </location>
</feature>
<dbReference type="InterPro" id="IPR036259">
    <property type="entry name" value="MFS_trans_sf"/>
</dbReference>
<keyword evidence="4 8" id="KW-0812">Transmembrane</keyword>
<keyword evidence="10" id="KW-1185">Reference proteome</keyword>
<dbReference type="PRINTS" id="PR01315">
    <property type="entry name" value="BATTENIN"/>
</dbReference>
<dbReference type="AlphaFoldDB" id="A0A9P1IHE3"/>
<dbReference type="PANTHER" id="PTHR10981:SF0">
    <property type="entry name" value="BATTENIN"/>
    <property type="match status" value="1"/>
</dbReference>